<keyword evidence="2" id="KW-1185">Reference proteome</keyword>
<evidence type="ECO:0000313" key="2">
    <source>
        <dbReference type="Proteomes" id="UP001139981"/>
    </source>
</evidence>
<organism evidence="1 2">
    <name type="scientific">Coemansia aciculifera</name>
    <dbReference type="NCBI Taxonomy" id="417176"/>
    <lineage>
        <taxon>Eukaryota</taxon>
        <taxon>Fungi</taxon>
        <taxon>Fungi incertae sedis</taxon>
        <taxon>Zoopagomycota</taxon>
        <taxon>Kickxellomycotina</taxon>
        <taxon>Kickxellomycetes</taxon>
        <taxon>Kickxellales</taxon>
        <taxon>Kickxellaceae</taxon>
        <taxon>Coemansia</taxon>
    </lineage>
</organism>
<dbReference type="Proteomes" id="UP001139981">
    <property type="component" value="Unassembled WGS sequence"/>
</dbReference>
<feature type="non-terminal residue" evidence="1">
    <location>
        <position position="1"/>
    </location>
</feature>
<proteinExistence type="predicted"/>
<protein>
    <submittedName>
        <fullName evidence="1">Uncharacterized protein</fullName>
    </submittedName>
</protein>
<comment type="caution">
    <text evidence="1">The sequence shown here is derived from an EMBL/GenBank/DDBJ whole genome shotgun (WGS) entry which is preliminary data.</text>
</comment>
<sequence>PLATWSSLASAEDSVKAMSEYTYDWAVQKLEPMDRNRARMLTAQYAQILPELCRDADDQEQDTDDLALPMLVFTREIEQVATKQPFYLAVFSPSSPADFASVIAIKHTGLQPCIGSLHLSEKSHTIGYSVIQHWAEYDLLGSPAQSTQALDDDAKFLAGISVNSDAEPMDMDDSGDTESVSSELLSASTSFVTLHGIWTVEPKDGHFIADLPPQPPASAQWVLELVSTPLALEPEANKSLKALFMELKRLETWCTSWMSGAKWVDSSGKVDADDGLFSPHPWQRIGRTKANKPAERSLKVHRELFAKRVDEFIDASIYDTRGSTALGRLGRAKDIQGLHGFPTREDLDFTERLWNLSHDAYDDSDLSEMIAAIAEGLETRKLQPYINNSHVERHISPLGQLIRDMLHMAQQKTLVDEEAEREWLAGQLDMWIEEQPLDAFV</sequence>
<accession>A0ACC1LUQ9</accession>
<feature type="non-terminal residue" evidence="1">
    <location>
        <position position="441"/>
    </location>
</feature>
<gene>
    <name evidence="1" type="ORF">IWW38_005550</name>
</gene>
<name>A0ACC1LUQ9_9FUNG</name>
<reference evidence="1" key="1">
    <citation type="submission" date="2022-07" db="EMBL/GenBank/DDBJ databases">
        <title>Phylogenomic reconstructions and comparative analyses of Kickxellomycotina fungi.</title>
        <authorList>
            <person name="Reynolds N.K."/>
            <person name="Stajich J.E."/>
            <person name="Barry K."/>
            <person name="Grigoriev I.V."/>
            <person name="Crous P."/>
            <person name="Smith M.E."/>
        </authorList>
    </citation>
    <scope>NUCLEOTIDE SEQUENCE</scope>
    <source>
        <strain evidence="1">CBS 190363</strain>
    </source>
</reference>
<dbReference type="EMBL" id="JANBVB010002655">
    <property type="protein sequence ID" value="KAJ2883400.1"/>
    <property type="molecule type" value="Genomic_DNA"/>
</dbReference>
<evidence type="ECO:0000313" key="1">
    <source>
        <dbReference type="EMBL" id="KAJ2883400.1"/>
    </source>
</evidence>